<dbReference type="InterPro" id="IPR004424">
    <property type="entry name" value="IspE"/>
</dbReference>
<dbReference type="Gene3D" id="3.30.70.890">
    <property type="entry name" value="GHMP kinase, C-terminal domain"/>
    <property type="match status" value="1"/>
</dbReference>
<dbReference type="EMBL" id="FXUB01000002">
    <property type="protein sequence ID" value="SMP11990.1"/>
    <property type="molecule type" value="Genomic_DNA"/>
</dbReference>
<evidence type="ECO:0000313" key="13">
    <source>
        <dbReference type="Proteomes" id="UP001157911"/>
    </source>
</evidence>
<comment type="pathway">
    <text evidence="9">Isoprenoid biosynthesis; isopentenyl diphosphate biosynthesis via DXP pathway; isopentenyl diphosphate from 1-deoxy-D-xylulose 5-phosphate: step 3/6.</text>
</comment>
<keyword evidence="9" id="KW-0414">Isoprene biosynthesis</keyword>
<proteinExistence type="inferred from homology"/>
<evidence type="ECO:0000256" key="2">
    <source>
        <dbReference type="ARBA" id="ARBA00012052"/>
    </source>
</evidence>
<dbReference type="PANTHER" id="PTHR43527">
    <property type="entry name" value="4-DIPHOSPHOCYTIDYL-2-C-METHYL-D-ERYTHRITOL KINASE, CHLOROPLASTIC"/>
    <property type="match status" value="1"/>
</dbReference>
<feature type="active site" evidence="9">
    <location>
        <position position="135"/>
    </location>
</feature>
<dbReference type="Gene3D" id="3.30.230.10">
    <property type="match status" value="1"/>
</dbReference>
<dbReference type="SUPFAM" id="SSF55060">
    <property type="entry name" value="GHMP Kinase, C-terminal domain"/>
    <property type="match status" value="1"/>
</dbReference>
<evidence type="ECO:0000256" key="4">
    <source>
        <dbReference type="ARBA" id="ARBA00022679"/>
    </source>
</evidence>
<comment type="similarity">
    <text evidence="1 9">Belongs to the GHMP kinase family. IspE subfamily.</text>
</comment>
<evidence type="ECO:0000256" key="9">
    <source>
        <dbReference type="HAMAP-Rule" id="MF_00061"/>
    </source>
</evidence>
<reference evidence="12 13" key="1">
    <citation type="submission" date="2017-05" db="EMBL/GenBank/DDBJ databases">
        <authorList>
            <person name="Varghese N."/>
            <person name="Submissions S."/>
        </authorList>
    </citation>
    <scope>NUCLEOTIDE SEQUENCE [LARGE SCALE GENOMIC DNA]</scope>
    <source>
        <strain evidence="12 13">DSM 15522</strain>
    </source>
</reference>
<feature type="domain" description="GHMP kinase N-terminal" evidence="10">
    <location>
        <begin position="65"/>
        <end position="143"/>
    </location>
</feature>
<evidence type="ECO:0000256" key="3">
    <source>
        <dbReference type="ARBA" id="ARBA00017473"/>
    </source>
</evidence>
<dbReference type="PANTHER" id="PTHR43527:SF2">
    <property type="entry name" value="4-DIPHOSPHOCYTIDYL-2-C-METHYL-D-ERYTHRITOL KINASE, CHLOROPLASTIC"/>
    <property type="match status" value="1"/>
</dbReference>
<organism evidence="12 13">
    <name type="scientific">Desulfurobacterium pacificum</name>
    <dbReference type="NCBI Taxonomy" id="240166"/>
    <lineage>
        <taxon>Bacteria</taxon>
        <taxon>Pseudomonadati</taxon>
        <taxon>Aquificota</taxon>
        <taxon>Aquificia</taxon>
        <taxon>Desulfurobacteriales</taxon>
        <taxon>Desulfurobacteriaceae</taxon>
        <taxon>Desulfurobacterium</taxon>
    </lineage>
</organism>
<dbReference type="Pfam" id="PF00288">
    <property type="entry name" value="GHMP_kinases_N"/>
    <property type="match status" value="1"/>
</dbReference>
<dbReference type="InterPro" id="IPR014721">
    <property type="entry name" value="Ribsml_uS5_D2-typ_fold_subgr"/>
</dbReference>
<comment type="caution">
    <text evidence="12">The sequence shown here is derived from an EMBL/GenBank/DDBJ whole genome shotgun (WGS) entry which is preliminary data.</text>
</comment>
<evidence type="ECO:0000256" key="1">
    <source>
        <dbReference type="ARBA" id="ARBA00009684"/>
    </source>
</evidence>
<gene>
    <name evidence="9" type="primary">ispE</name>
    <name evidence="12" type="ORF">SAMN06265339_1009</name>
</gene>
<evidence type="ECO:0000313" key="12">
    <source>
        <dbReference type="EMBL" id="SMP11990.1"/>
    </source>
</evidence>
<dbReference type="GO" id="GO:0016301">
    <property type="term" value="F:kinase activity"/>
    <property type="evidence" value="ECO:0007669"/>
    <property type="project" value="UniProtKB-KW"/>
</dbReference>
<feature type="domain" description="GHMP kinase C-terminal" evidence="11">
    <location>
        <begin position="202"/>
        <end position="256"/>
    </location>
</feature>
<feature type="active site" evidence="9">
    <location>
        <position position="10"/>
    </location>
</feature>
<keyword evidence="4 9" id="KW-0808">Transferase</keyword>
<evidence type="ECO:0000256" key="8">
    <source>
        <dbReference type="ARBA" id="ARBA00032554"/>
    </source>
</evidence>
<keyword evidence="7 9" id="KW-0067">ATP-binding</keyword>
<name>A0ABY1NNA7_9BACT</name>
<evidence type="ECO:0000256" key="6">
    <source>
        <dbReference type="ARBA" id="ARBA00022777"/>
    </source>
</evidence>
<dbReference type="NCBIfam" id="TIGR00154">
    <property type="entry name" value="ispE"/>
    <property type="match status" value="1"/>
</dbReference>
<accession>A0ABY1NNA7</accession>
<dbReference type="InterPro" id="IPR006204">
    <property type="entry name" value="GHMP_kinase_N_dom"/>
</dbReference>
<keyword evidence="6 9" id="KW-0418">Kinase</keyword>
<dbReference type="Proteomes" id="UP001157911">
    <property type="component" value="Unassembled WGS sequence"/>
</dbReference>
<dbReference type="Pfam" id="PF08544">
    <property type="entry name" value="GHMP_kinases_C"/>
    <property type="match status" value="1"/>
</dbReference>
<keyword evidence="5 9" id="KW-0547">Nucleotide-binding</keyword>
<dbReference type="InterPro" id="IPR036554">
    <property type="entry name" value="GHMP_kinase_C_sf"/>
</dbReference>
<evidence type="ECO:0000259" key="10">
    <source>
        <dbReference type="Pfam" id="PF00288"/>
    </source>
</evidence>
<dbReference type="SUPFAM" id="SSF54211">
    <property type="entry name" value="Ribosomal protein S5 domain 2-like"/>
    <property type="match status" value="1"/>
</dbReference>
<evidence type="ECO:0000256" key="7">
    <source>
        <dbReference type="ARBA" id="ARBA00022840"/>
    </source>
</evidence>
<dbReference type="EC" id="2.7.1.148" evidence="2 9"/>
<evidence type="ECO:0000256" key="5">
    <source>
        <dbReference type="ARBA" id="ARBA00022741"/>
    </source>
</evidence>
<keyword evidence="13" id="KW-1185">Reference proteome</keyword>
<feature type="binding site" evidence="9">
    <location>
        <begin position="93"/>
        <end position="103"/>
    </location>
    <ligand>
        <name>ATP</name>
        <dbReference type="ChEBI" id="CHEBI:30616"/>
    </ligand>
</feature>
<evidence type="ECO:0000259" key="11">
    <source>
        <dbReference type="Pfam" id="PF08544"/>
    </source>
</evidence>
<dbReference type="InterPro" id="IPR013750">
    <property type="entry name" value="GHMP_kinase_C_dom"/>
</dbReference>
<dbReference type="HAMAP" id="MF_00061">
    <property type="entry name" value="IspE"/>
    <property type="match status" value="1"/>
</dbReference>
<dbReference type="PIRSF" id="PIRSF010376">
    <property type="entry name" value="IspE"/>
    <property type="match status" value="1"/>
</dbReference>
<protein>
    <recommendedName>
        <fullName evidence="3 9">4-diphosphocytidyl-2-C-methyl-D-erythritol kinase</fullName>
        <shortName evidence="9">CMK</shortName>
        <ecNumber evidence="2 9">2.7.1.148</ecNumber>
    </recommendedName>
    <alternativeName>
        <fullName evidence="8 9">4-(cytidine-5'-diphospho)-2-C-methyl-D-erythritol kinase</fullName>
    </alternativeName>
</protein>
<comment type="catalytic activity">
    <reaction evidence="9">
        <text>4-CDP-2-C-methyl-D-erythritol + ATP = 4-CDP-2-C-methyl-D-erythritol 2-phosphate + ADP + H(+)</text>
        <dbReference type="Rhea" id="RHEA:18437"/>
        <dbReference type="ChEBI" id="CHEBI:15378"/>
        <dbReference type="ChEBI" id="CHEBI:30616"/>
        <dbReference type="ChEBI" id="CHEBI:57823"/>
        <dbReference type="ChEBI" id="CHEBI:57919"/>
        <dbReference type="ChEBI" id="CHEBI:456216"/>
        <dbReference type="EC" id="2.7.1.148"/>
    </reaction>
</comment>
<comment type="function">
    <text evidence="9">Catalyzes the phosphorylation of the position 2 hydroxy group of 4-diphosphocytidyl-2C-methyl-D-erythritol.</text>
</comment>
<sequence>MKLIIPSPAKINLSLWIKGKRKDGYHELITVMHTINLYDVLYFLPSDRLELHIEGNQTLPLGSSNLIIKACRLFREKTGINPKVKIKLEKNIPIGAGLGGGSSNAANTLKALNTLYGNPLSKEELFELAENLGSDVPFFIRGGLAIAWGRGEKLKFYSPANFKILLIYPYFSCSTAEVYQKLLQIKREISVEDAERLIISPLINGNFEELKENLVNDLEKSESDCVKKVLKIKEELKELGIEKSLMSGSGSCVFSIDTGDLNTDLLKNKHWWFKFLSAI</sequence>
<dbReference type="InterPro" id="IPR020568">
    <property type="entry name" value="Ribosomal_Su5_D2-typ_SF"/>
</dbReference>